<dbReference type="EMBL" id="BSTX01000004">
    <property type="protein sequence ID" value="GLZ81052.1"/>
    <property type="molecule type" value="Genomic_DNA"/>
</dbReference>
<accession>A0A9W6W624</accession>
<feature type="transmembrane region" description="Helical" evidence="1">
    <location>
        <begin position="22"/>
        <end position="43"/>
    </location>
</feature>
<keyword evidence="1" id="KW-0812">Transmembrane</keyword>
<evidence type="ECO:0000313" key="2">
    <source>
        <dbReference type="EMBL" id="GLZ81052.1"/>
    </source>
</evidence>
<comment type="caution">
    <text evidence="2">The sequence shown here is derived from an EMBL/GenBank/DDBJ whole genome shotgun (WGS) entry which is preliminary data.</text>
</comment>
<gene>
    <name evidence="2" type="ORF">Afil01_58590</name>
</gene>
<evidence type="ECO:0000313" key="3">
    <source>
        <dbReference type="Proteomes" id="UP001165079"/>
    </source>
</evidence>
<organism evidence="2 3">
    <name type="scientific">Actinorhabdospora filicis</name>
    <dbReference type="NCBI Taxonomy" id="1785913"/>
    <lineage>
        <taxon>Bacteria</taxon>
        <taxon>Bacillati</taxon>
        <taxon>Actinomycetota</taxon>
        <taxon>Actinomycetes</taxon>
        <taxon>Micromonosporales</taxon>
        <taxon>Micromonosporaceae</taxon>
        <taxon>Actinorhabdospora</taxon>
    </lineage>
</organism>
<dbReference type="AlphaFoldDB" id="A0A9W6W624"/>
<keyword evidence="1" id="KW-1133">Transmembrane helix</keyword>
<evidence type="ECO:0000256" key="1">
    <source>
        <dbReference type="SAM" id="Phobius"/>
    </source>
</evidence>
<reference evidence="2" key="1">
    <citation type="submission" date="2023-03" db="EMBL/GenBank/DDBJ databases">
        <title>Actinorhabdospora filicis NBRC 111898.</title>
        <authorList>
            <person name="Ichikawa N."/>
            <person name="Sato H."/>
            <person name="Tonouchi N."/>
        </authorList>
    </citation>
    <scope>NUCLEOTIDE SEQUENCE</scope>
    <source>
        <strain evidence="2">NBRC 111898</strain>
    </source>
</reference>
<proteinExistence type="predicted"/>
<protein>
    <submittedName>
        <fullName evidence="2">Uncharacterized protein</fullName>
    </submittedName>
</protein>
<keyword evidence="1" id="KW-0472">Membrane</keyword>
<name>A0A9W6W624_9ACTN</name>
<dbReference type="RefSeq" id="WP_285666380.1">
    <property type="nucleotide sequence ID" value="NZ_BSTX01000004.1"/>
</dbReference>
<dbReference type="Proteomes" id="UP001165079">
    <property type="component" value="Unassembled WGS sequence"/>
</dbReference>
<sequence length="357" mass="34632">MPYTSQVTRGARRVVPGRARSWLFRLGLGLLAVGGAVGFGWSLDGSSAQAAGVGDEPTAVGLAPASASLMGDVGHVVGASMDDSLLKGSVLKGHRHTAVALMANLGRTVEGTAGDASAEMEPVAGEVVGTLVCGDGCTSDTGRPRDAAPASHGDPLGTIAKGVVRTSSTLVDDVTRTTVTPALASLSDSGEATAATPGLAHRVTAVLFPVLGAVADTVTEPGSSGPAADTAVGRPLDAGAVVACLPRPAADLHPADAAAHAAGDHAAAHVDAPHFAVVPVPAGESLPAAPCAPLPCSDSGCAPGAGSGRMTAYGNGGAAAVLAGAEPSFFALPGIRPAGEAFSSPTGAVLGHIIAPD</sequence>
<keyword evidence="3" id="KW-1185">Reference proteome</keyword>